<keyword evidence="2" id="KW-1185">Reference proteome</keyword>
<name>A0ABY9T2L9_BREBE</name>
<reference evidence="1 2" key="1">
    <citation type="submission" date="2023-09" db="EMBL/GenBank/DDBJ databases">
        <title>Complete Genome and Methylome dissection of Bacillus brevis NEB573 original source of BbsI restriction endonuclease.</title>
        <authorList>
            <person name="Fomenkov A."/>
            <person name="Roberts R.D."/>
        </authorList>
    </citation>
    <scope>NUCLEOTIDE SEQUENCE [LARGE SCALE GENOMIC DNA]</scope>
    <source>
        <strain evidence="1 2">NEB573</strain>
    </source>
</reference>
<accession>A0ABY9T2L9</accession>
<organism evidence="1 2">
    <name type="scientific">Brevibacillus brevis</name>
    <name type="common">Bacillus brevis</name>
    <dbReference type="NCBI Taxonomy" id="1393"/>
    <lineage>
        <taxon>Bacteria</taxon>
        <taxon>Bacillati</taxon>
        <taxon>Bacillota</taxon>
        <taxon>Bacilli</taxon>
        <taxon>Bacillales</taxon>
        <taxon>Paenibacillaceae</taxon>
        <taxon>Brevibacillus</taxon>
    </lineage>
</organism>
<proteinExistence type="predicted"/>
<sequence>MIHSYKTTISRKSLKSGQYLTEKLTVIKESPIDYDADNYYEPAVALLGKMYPELNR</sequence>
<dbReference type="EMBL" id="CP134050">
    <property type="protein sequence ID" value="WNC14360.1"/>
    <property type="molecule type" value="Genomic_DNA"/>
</dbReference>
<protein>
    <submittedName>
        <fullName evidence="1">Uncharacterized protein</fullName>
    </submittedName>
</protein>
<dbReference type="RefSeq" id="WP_310766314.1">
    <property type="nucleotide sequence ID" value="NZ_CP134050.1"/>
</dbReference>
<dbReference type="Proteomes" id="UP001256827">
    <property type="component" value="Chromosome"/>
</dbReference>
<evidence type="ECO:0000313" key="1">
    <source>
        <dbReference type="EMBL" id="WNC14360.1"/>
    </source>
</evidence>
<gene>
    <name evidence="1" type="ORF">RGB73_27420</name>
</gene>
<evidence type="ECO:0000313" key="2">
    <source>
        <dbReference type="Proteomes" id="UP001256827"/>
    </source>
</evidence>